<protein>
    <submittedName>
        <fullName evidence="1">Uncharacterized protein</fullName>
    </submittedName>
</protein>
<comment type="caution">
    <text evidence="1">The sequence shown here is derived from an EMBL/GenBank/DDBJ whole genome shotgun (WGS) entry which is preliminary data.</text>
</comment>
<organism evidence="1 2">
    <name type="scientific">Rhizophagus irregularis</name>
    <dbReference type="NCBI Taxonomy" id="588596"/>
    <lineage>
        <taxon>Eukaryota</taxon>
        <taxon>Fungi</taxon>
        <taxon>Fungi incertae sedis</taxon>
        <taxon>Mucoromycota</taxon>
        <taxon>Glomeromycotina</taxon>
        <taxon>Glomeromycetes</taxon>
        <taxon>Glomerales</taxon>
        <taxon>Glomeraceae</taxon>
        <taxon>Rhizophagus</taxon>
    </lineage>
</organism>
<proteinExistence type="predicted"/>
<gene>
    <name evidence="1" type="ORF">RhiirC2_763591</name>
</gene>
<dbReference type="AlphaFoldDB" id="A0A2N1M905"/>
<evidence type="ECO:0000313" key="1">
    <source>
        <dbReference type="EMBL" id="PKK58117.1"/>
    </source>
</evidence>
<dbReference type="VEuPathDB" id="FungiDB:FUN_023657"/>
<sequence length="51" mass="5692">MKARNYTFDEMCYLVVVDIRSLGGNIKISTVKNFYSGVSRSTVGTVNQINT</sequence>
<name>A0A2N1M905_9GLOM</name>
<reference evidence="1 2" key="2">
    <citation type="submission" date="2017-10" db="EMBL/GenBank/DDBJ databases">
        <title>Extensive intraspecific genome diversity in a model arbuscular mycorrhizal fungus.</title>
        <authorList>
            <person name="Chen E.C.H."/>
            <person name="Morin E."/>
            <person name="Baudet D."/>
            <person name="Noel J."/>
            <person name="Ndikumana S."/>
            <person name="Charron P."/>
            <person name="St-Onge C."/>
            <person name="Giorgi J."/>
            <person name="Grigoriev I.V."/>
            <person name="Roux C."/>
            <person name="Martin F.M."/>
            <person name="Corradi N."/>
        </authorList>
    </citation>
    <scope>NUCLEOTIDE SEQUENCE [LARGE SCALE GENOMIC DNA]</scope>
    <source>
        <strain evidence="1 2">C2</strain>
    </source>
</reference>
<reference evidence="1 2" key="1">
    <citation type="submission" date="2016-04" db="EMBL/GenBank/DDBJ databases">
        <title>Genome analyses suggest a sexual origin of heterokaryosis in a supposedly ancient asexual fungus.</title>
        <authorList>
            <person name="Ropars J."/>
            <person name="Sedzielewska K."/>
            <person name="Noel J."/>
            <person name="Charron P."/>
            <person name="Farinelli L."/>
            <person name="Marton T."/>
            <person name="Kruger M."/>
            <person name="Pelin A."/>
            <person name="Brachmann A."/>
            <person name="Corradi N."/>
        </authorList>
    </citation>
    <scope>NUCLEOTIDE SEQUENCE [LARGE SCALE GENOMIC DNA]</scope>
    <source>
        <strain evidence="1 2">C2</strain>
    </source>
</reference>
<dbReference type="Proteomes" id="UP000233469">
    <property type="component" value="Unassembled WGS sequence"/>
</dbReference>
<evidence type="ECO:0000313" key="2">
    <source>
        <dbReference type="Proteomes" id="UP000233469"/>
    </source>
</evidence>
<accession>A0A2N1M905</accession>
<dbReference type="EMBL" id="LLXL01003827">
    <property type="protein sequence ID" value="PKK58117.1"/>
    <property type="molecule type" value="Genomic_DNA"/>
</dbReference>